<proteinExistence type="predicted"/>
<dbReference type="AlphaFoldDB" id="A0A951UTF7"/>
<reference evidence="1" key="2">
    <citation type="journal article" date="2022" name="Microbiol. Resour. Announc.">
        <title>Metagenome Sequencing to Explore Phylogenomics of Terrestrial Cyanobacteria.</title>
        <authorList>
            <person name="Ward R.D."/>
            <person name="Stajich J.E."/>
            <person name="Johansen J.R."/>
            <person name="Huntemann M."/>
            <person name="Clum A."/>
            <person name="Foster B."/>
            <person name="Foster B."/>
            <person name="Roux S."/>
            <person name="Palaniappan K."/>
            <person name="Varghese N."/>
            <person name="Mukherjee S."/>
            <person name="Reddy T.B.K."/>
            <person name="Daum C."/>
            <person name="Copeland A."/>
            <person name="Chen I.A."/>
            <person name="Ivanova N.N."/>
            <person name="Kyrpides N.C."/>
            <person name="Shapiro N."/>
            <person name="Eloe-Fadrosh E.A."/>
            <person name="Pietrasiak N."/>
        </authorList>
    </citation>
    <scope>NUCLEOTIDE SEQUENCE</scope>
    <source>
        <strain evidence="1">GSE-NOS-MK-12-04C</strain>
    </source>
</reference>
<comment type="caution">
    <text evidence="1">The sequence shown here is derived from an EMBL/GenBank/DDBJ whole genome shotgun (WGS) entry which is preliminary data.</text>
</comment>
<dbReference type="GO" id="GO:0032259">
    <property type="term" value="P:methylation"/>
    <property type="evidence" value="ECO:0007669"/>
    <property type="project" value="UniProtKB-KW"/>
</dbReference>
<name>A0A951UTF7_9CYAN</name>
<reference evidence="1" key="1">
    <citation type="submission" date="2021-05" db="EMBL/GenBank/DDBJ databases">
        <authorList>
            <person name="Pietrasiak N."/>
            <person name="Ward R."/>
            <person name="Stajich J.E."/>
            <person name="Kurbessoian T."/>
        </authorList>
    </citation>
    <scope>NUCLEOTIDE SEQUENCE</scope>
    <source>
        <strain evidence="1">GSE-NOS-MK-12-04C</strain>
    </source>
</reference>
<keyword evidence="1" id="KW-0808">Transferase</keyword>
<dbReference type="SUPFAM" id="SSF53335">
    <property type="entry name" value="S-adenosyl-L-methionine-dependent methyltransferases"/>
    <property type="match status" value="1"/>
</dbReference>
<protein>
    <submittedName>
        <fullName evidence="1">Class I SAM-dependent methyltransferase</fullName>
    </submittedName>
</protein>
<dbReference type="Proteomes" id="UP000729701">
    <property type="component" value="Unassembled WGS sequence"/>
</dbReference>
<dbReference type="EMBL" id="JAHHGZ010000014">
    <property type="protein sequence ID" value="MBW4668682.1"/>
    <property type="molecule type" value="Genomic_DNA"/>
</dbReference>
<organism evidence="1 2">
    <name type="scientific">Cyanomargarita calcarea GSE-NOS-MK-12-04C</name>
    <dbReference type="NCBI Taxonomy" id="2839659"/>
    <lineage>
        <taxon>Bacteria</taxon>
        <taxon>Bacillati</taxon>
        <taxon>Cyanobacteriota</taxon>
        <taxon>Cyanophyceae</taxon>
        <taxon>Nostocales</taxon>
        <taxon>Cyanomargaritaceae</taxon>
        <taxon>Cyanomargarita</taxon>
    </lineage>
</organism>
<dbReference type="GO" id="GO:0008168">
    <property type="term" value="F:methyltransferase activity"/>
    <property type="evidence" value="ECO:0007669"/>
    <property type="project" value="UniProtKB-KW"/>
</dbReference>
<accession>A0A951UTF7</accession>
<keyword evidence="1" id="KW-0489">Methyltransferase</keyword>
<evidence type="ECO:0000313" key="2">
    <source>
        <dbReference type="Proteomes" id="UP000729701"/>
    </source>
</evidence>
<sequence length="210" mass="24248">MQSITSLGIKTIDYISKDRLISLHNQMRLISRLGNQVNNILEIGIFNSLLTDLLKRDGYNITTGDIDSKLEPDIILDLATDFTLPNDKFDAIVLFQVLEHLPYELSEIALKKLAVCTKKFLVVSLPYCTSYLAIQVKYSLSPRPRYLSINVPKFWSTKPVCDEQHYWEMGLKGYPKKRILNSFASSGLRVKEEFLDPIHPYHYFFVLEKI</sequence>
<gene>
    <name evidence="1" type="ORF">KME60_14945</name>
</gene>
<dbReference type="Gene3D" id="3.40.50.150">
    <property type="entry name" value="Vaccinia Virus protein VP39"/>
    <property type="match status" value="1"/>
</dbReference>
<dbReference type="InterPro" id="IPR029063">
    <property type="entry name" value="SAM-dependent_MTases_sf"/>
</dbReference>
<evidence type="ECO:0000313" key="1">
    <source>
        <dbReference type="EMBL" id="MBW4668682.1"/>
    </source>
</evidence>